<comment type="caution">
    <text evidence="1">The sequence shown here is derived from an EMBL/GenBank/DDBJ whole genome shotgun (WGS) entry which is preliminary data.</text>
</comment>
<accession>A0A149S127</accession>
<evidence type="ECO:0000313" key="1">
    <source>
        <dbReference type="EMBL" id="MBF0869933.1"/>
    </source>
</evidence>
<reference evidence="1" key="1">
    <citation type="submission" date="2020-04" db="EMBL/GenBank/DDBJ databases">
        <authorList>
            <person name="Sombolestani A."/>
        </authorList>
    </citation>
    <scope>NUCLEOTIDE SEQUENCE</scope>
    <source>
        <strain evidence="1">R71697</strain>
    </source>
</reference>
<gene>
    <name evidence="1" type="ORF">HKD32_03525</name>
</gene>
<protein>
    <submittedName>
        <fullName evidence="1">TetR family transcriptional regulator</fullName>
    </submittedName>
</protein>
<dbReference type="Proteomes" id="UP000661006">
    <property type="component" value="Unassembled WGS sequence"/>
</dbReference>
<dbReference type="RefSeq" id="WP_061929087.1">
    <property type="nucleotide sequence ID" value="NZ_JABCQN010000002.1"/>
</dbReference>
<dbReference type="AlphaFoldDB" id="A0A149S127"/>
<proteinExistence type="predicted"/>
<dbReference type="EMBL" id="JABCQN010000002">
    <property type="protein sequence ID" value="MBF0869933.1"/>
    <property type="molecule type" value="Genomic_DNA"/>
</dbReference>
<sequence length="229" mass="25332">MEERQDPFDTDELTPDSTPELDREAFDIALLQSALSLAGTDGWHRFSLVDAARDAGLPVDAVRSRYPVKALLLLRLGRLADESALRDDGNGGTLREYLFDLMMRRFDIFEEYREGVRAVLHALPYDPPLAALLAGATMDSMRWLADAAGMDCSGLGGLWRVNALTAVWGHALRAWEKDESQDLGSTMAALDSALNRAERLGVLKASARRKMDDAMRNTGLPDHELELES</sequence>
<name>A0A149S127_GLUJA</name>
<reference evidence="1" key="2">
    <citation type="submission" date="2020-11" db="EMBL/GenBank/DDBJ databases">
        <title>Description of novel Gluconobacter species.</title>
        <authorList>
            <person name="Cleenwerck I."/>
            <person name="Cnockaert M."/>
            <person name="Borremans W."/>
            <person name="Wieme A.D."/>
            <person name="De Vuyst L."/>
            <person name="Vandamme P."/>
        </authorList>
    </citation>
    <scope>NUCLEOTIDE SEQUENCE</scope>
    <source>
        <strain evidence="1">R71697</strain>
    </source>
</reference>
<evidence type="ECO:0000313" key="2">
    <source>
        <dbReference type="Proteomes" id="UP000661006"/>
    </source>
</evidence>
<dbReference type="GeneID" id="81473753"/>
<organism evidence="1 2">
    <name type="scientific">Gluconobacter japonicus</name>
    <dbReference type="NCBI Taxonomy" id="376620"/>
    <lineage>
        <taxon>Bacteria</taxon>
        <taxon>Pseudomonadati</taxon>
        <taxon>Pseudomonadota</taxon>
        <taxon>Alphaproteobacteria</taxon>
        <taxon>Acetobacterales</taxon>
        <taxon>Acetobacteraceae</taxon>
        <taxon>Gluconobacter</taxon>
    </lineage>
</organism>
<dbReference type="Gene3D" id="1.10.357.10">
    <property type="entry name" value="Tetracycline Repressor, domain 2"/>
    <property type="match status" value="1"/>
</dbReference>